<dbReference type="GO" id="GO:0003677">
    <property type="term" value="F:DNA binding"/>
    <property type="evidence" value="ECO:0007669"/>
    <property type="project" value="UniProtKB-KW"/>
</dbReference>
<protein>
    <submittedName>
        <fullName evidence="4">AcrR family transcriptional regulator</fullName>
    </submittedName>
</protein>
<feature type="domain" description="HTH tetR-type" evidence="3">
    <location>
        <begin position="7"/>
        <end position="53"/>
    </location>
</feature>
<proteinExistence type="predicted"/>
<name>A0A9X2GAW9_9ACTN</name>
<dbReference type="SUPFAM" id="SSF46689">
    <property type="entry name" value="Homeodomain-like"/>
    <property type="match status" value="1"/>
</dbReference>
<keyword evidence="1" id="KW-0238">DNA-binding</keyword>
<accession>A0A9X2GAW9</accession>
<dbReference type="AlphaFoldDB" id="A0A9X2GAW9"/>
<gene>
    <name evidence="4" type="ORF">HD597_002631</name>
</gene>
<dbReference type="RefSeq" id="WP_253742269.1">
    <property type="nucleotide sequence ID" value="NZ_BAABKA010000036.1"/>
</dbReference>
<reference evidence="4" key="1">
    <citation type="submission" date="2022-06" db="EMBL/GenBank/DDBJ databases">
        <title>Sequencing the genomes of 1000 actinobacteria strains.</title>
        <authorList>
            <person name="Klenk H.-P."/>
        </authorList>
    </citation>
    <scope>NUCLEOTIDE SEQUENCE</scope>
    <source>
        <strain evidence="4">DSM 46694</strain>
    </source>
</reference>
<evidence type="ECO:0000256" key="1">
    <source>
        <dbReference type="ARBA" id="ARBA00023125"/>
    </source>
</evidence>
<dbReference type="InterPro" id="IPR001647">
    <property type="entry name" value="HTH_TetR"/>
</dbReference>
<dbReference type="Pfam" id="PF00440">
    <property type="entry name" value="TetR_N"/>
    <property type="match status" value="1"/>
</dbReference>
<sequence>MRAKEKILLAAERLFAERGFGVSLREIAVAADQRNHSAVQYHFGDKAGLIDALYEYRITPLDRRRRELIEDLRAHGLERDLPALVEAYVAPLAEHVLAHRGASWYVRFTSRYVLSGSYRSWPYSREHHPGVNEVVGLLFACLPALTKERLRVLSLHVVVVLADIEQRLGTPESGTPESGVPASARESGTPASETHASDEPESAAPDGGGPDPDEAVFGEAEAVAAVADLRRTALAILTAPDDPPR</sequence>
<dbReference type="Gene3D" id="1.10.357.10">
    <property type="entry name" value="Tetracycline Repressor, domain 2"/>
    <property type="match status" value="1"/>
</dbReference>
<feature type="region of interest" description="Disordered" evidence="2">
    <location>
        <begin position="169"/>
        <end position="220"/>
    </location>
</feature>
<organism evidence="4 5">
    <name type="scientific">Nonomuraea thailandensis</name>
    <dbReference type="NCBI Taxonomy" id="1188745"/>
    <lineage>
        <taxon>Bacteria</taxon>
        <taxon>Bacillati</taxon>
        <taxon>Actinomycetota</taxon>
        <taxon>Actinomycetes</taxon>
        <taxon>Streptosporangiales</taxon>
        <taxon>Streptosporangiaceae</taxon>
        <taxon>Nonomuraea</taxon>
    </lineage>
</organism>
<evidence type="ECO:0000313" key="5">
    <source>
        <dbReference type="Proteomes" id="UP001139648"/>
    </source>
</evidence>
<evidence type="ECO:0000256" key="2">
    <source>
        <dbReference type="SAM" id="MobiDB-lite"/>
    </source>
</evidence>
<keyword evidence="5" id="KW-1185">Reference proteome</keyword>
<evidence type="ECO:0000259" key="3">
    <source>
        <dbReference type="Pfam" id="PF00440"/>
    </source>
</evidence>
<dbReference type="EMBL" id="JAMZEB010000002">
    <property type="protein sequence ID" value="MCP2355611.1"/>
    <property type="molecule type" value="Genomic_DNA"/>
</dbReference>
<evidence type="ECO:0000313" key="4">
    <source>
        <dbReference type="EMBL" id="MCP2355611.1"/>
    </source>
</evidence>
<dbReference type="InterPro" id="IPR009057">
    <property type="entry name" value="Homeodomain-like_sf"/>
</dbReference>
<comment type="caution">
    <text evidence="4">The sequence shown here is derived from an EMBL/GenBank/DDBJ whole genome shotgun (WGS) entry which is preliminary data.</text>
</comment>
<dbReference type="Proteomes" id="UP001139648">
    <property type="component" value="Unassembled WGS sequence"/>
</dbReference>